<dbReference type="AlphaFoldDB" id="A0A1L7WPM2"/>
<reference evidence="2 3" key="1">
    <citation type="submission" date="2016-03" db="EMBL/GenBank/DDBJ databases">
        <authorList>
            <person name="Ploux O."/>
        </authorList>
    </citation>
    <scope>NUCLEOTIDE SEQUENCE [LARGE SCALE GENOMIC DNA]</scope>
    <source>
        <strain evidence="2 3">UAMH 11012</strain>
    </source>
</reference>
<keyword evidence="3" id="KW-1185">Reference proteome</keyword>
<evidence type="ECO:0000313" key="3">
    <source>
        <dbReference type="Proteomes" id="UP000184330"/>
    </source>
</evidence>
<organism evidence="2 3">
    <name type="scientific">Phialocephala subalpina</name>
    <dbReference type="NCBI Taxonomy" id="576137"/>
    <lineage>
        <taxon>Eukaryota</taxon>
        <taxon>Fungi</taxon>
        <taxon>Dikarya</taxon>
        <taxon>Ascomycota</taxon>
        <taxon>Pezizomycotina</taxon>
        <taxon>Leotiomycetes</taxon>
        <taxon>Helotiales</taxon>
        <taxon>Mollisiaceae</taxon>
        <taxon>Phialocephala</taxon>
        <taxon>Phialocephala fortinii species complex</taxon>
    </lineage>
</organism>
<name>A0A1L7WPM2_9HELO</name>
<proteinExistence type="predicted"/>
<accession>A0A1L7WPM2</accession>
<gene>
    <name evidence="2" type="ORF">PAC_04602</name>
</gene>
<sequence length="1008" mass="113417">MATGVGSTERERRRQASMGSRVRDIEEEKLVLLGSAFDADSLGRWVYDWVVCWCGAGTPMTEVAGELWLLLINLYRKCRRAEQMAQSVEGDENRETVQEFLEGGDRLKDRLRKLLKACEKPMLKCERSGLDGKLGKEAGRAFVDFFFGRDELLESVEEYIALVRLWSWRFDVNCEELLRSSSGEERRGKYGLAERVCGCYGDIMQDMTWKLEILVMISQRESQSFSADDLSDSLKRLDAFETRLLLQTRFSEVATKEYAWIAELSKLGYSPGEISDELLEKSLQGPWIHGDFQAPLAEPFQRGFHLAGCLHRNPTTARDTTHAKDHGTIMNPPTVIESTCSQLSIRESVEFLCGLGGVRPAADEPEAVELGCISFEDQSTTAIISPKFPRHLHIAEILQGILKNLEGAACILQQAGGCCDSFTFLALRESHVELHKIDLALLRQFAEMLGTKENIEKKYVFDEIWRHIFPWVQSDSLTFNYVDAEVDGFPFAWCPAVQFISVALLSYAQAHAGPIRPFFLDTAQERVVITNCNNSKSAAGYPCIVGSLVELTCMGDMTGQSVFVFQYQQRYDEIAVRDASTRKYDLVASPEDLLDTWGPGEFIADVNDPSRLFAISLGGGSITAVEAQGKTMLHWTREPLSNKHPSIAFERSSKIKIGARVLENSRCQADTKKQMSDAVALLEELGTFPSYWEVRERQLGFGIQGGQAAMAAFQFNQTWVKMRGSTKKSTLLVQHAVYTADLDSLFGVQVSVCTGIARRVQLRDLLADILPAYVGGLVTTPRLWKSLNEDLKIIEALQGPDLRMWLSKLDHDHQQAFESLVIAVLFLLRDTGVDRKGQNFVIARIQPDLPFQCFKVPCRKESYWARMLADSEEIATFSYITTQCLETAQVKCRGPGASWTNTTGLLMTAVSCYQERVATLPSSSSSSSTQWVLKHSEAYLIGRPDAPLFVQVDRPDNNDEPRLLVSPSKIPSEYLYRLYRKWKPGKPRRLREKKASDRFAESVIVLMR</sequence>
<protein>
    <submittedName>
        <fullName evidence="2">Uncharacterized protein</fullName>
    </submittedName>
</protein>
<dbReference type="STRING" id="576137.A0A1L7WPM2"/>
<dbReference type="OrthoDB" id="3562788at2759"/>
<evidence type="ECO:0000313" key="2">
    <source>
        <dbReference type="EMBL" id="CZR54718.1"/>
    </source>
</evidence>
<dbReference type="EMBL" id="FJOG01000005">
    <property type="protein sequence ID" value="CZR54718.1"/>
    <property type="molecule type" value="Genomic_DNA"/>
</dbReference>
<evidence type="ECO:0000256" key="1">
    <source>
        <dbReference type="SAM" id="MobiDB-lite"/>
    </source>
</evidence>
<feature type="region of interest" description="Disordered" evidence="1">
    <location>
        <begin position="1"/>
        <end position="20"/>
    </location>
</feature>
<dbReference type="Proteomes" id="UP000184330">
    <property type="component" value="Unassembled WGS sequence"/>
</dbReference>